<dbReference type="PANTHER" id="PTHR11142:SF0">
    <property type="entry name" value="TRNA PSEUDOURIDINE SYNTHASE-LIKE 1"/>
    <property type="match status" value="1"/>
</dbReference>
<evidence type="ECO:0000256" key="7">
    <source>
        <dbReference type="RuleBase" id="RU003792"/>
    </source>
</evidence>
<keyword evidence="10" id="KW-1185">Reference proteome</keyword>
<dbReference type="SUPFAM" id="SSF55120">
    <property type="entry name" value="Pseudouridine synthase"/>
    <property type="match status" value="1"/>
</dbReference>
<dbReference type="InterPro" id="IPR020103">
    <property type="entry name" value="PsdUridine_synth_cat_dom_sf"/>
</dbReference>
<feature type="active site" description="Nucleophile" evidence="4 5">
    <location>
        <position position="51"/>
    </location>
</feature>
<dbReference type="PIRSF" id="PIRSF001430">
    <property type="entry name" value="tRNA_psdUrid_synth"/>
    <property type="match status" value="1"/>
</dbReference>
<keyword evidence="3 4" id="KW-0413">Isomerase</keyword>
<comment type="caution">
    <text evidence="4">Lacks conserved residue(s) required for the propagation of feature annotation.</text>
</comment>
<dbReference type="GO" id="GO:0003723">
    <property type="term" value="F:RNA binding"/>
    <property type="evidence" value="ECO:0007669"/>
    <property type="project" value="InterPro"/>
</dbReference>
<evidence type="ECO:0000256" key="5">
    <source>
        <dbReference type="PIRSR" id="PIRSR001430-1"/>
    </source>
</evidence>
<comment type="catalytic activity">
    <reaction evidence="4 7">
        <text>uridine(38/39/40) in tRNA = pseudouridine(38/39/40) in tRNA</text>
        <dbReference type="Rhea" id="RHEA:22376"/>
        <dbReference type="Rhea" id="RHEA-COMP:10085"/>
        <dbReference type="Rhea" id="RHEA-COMP:10087"/>
        <dbReference type="ChEBI" id="CHEBI:65314"/>
        <dbReference type="ChEBI" id="CHEBI:65315"/>
        <dbReference type="EC" id="5.4.99.12"/>
    </reaction>
</comment>
<evidence type="ECO:0000256" key="2">
    <source>
        <dbReference type="ARBA" id="ARBA00022694"/>
    </source>
</evidence>
<dbReference type="InterPro" id="IPR020094">
    <property type="entry name" value="TruA/RsuA/RluB/E/F_N"/>
</dbReference>
<dbReference type="InterPro" id="IPR020095">
    <property type="entry name" value="PsdUridine_synth_TruA_C"/>
</dbReference>
<dbReference type="EC" id="5.4.99.12" evidence="4"/>
<gene>
    <name evidence="4" type="primary">truA</name>
    <name evidence="9" type="ORF">KK062_12220</name>
</gene>
<name>A0AAP2DZP9_9BACT</name>
<dbReference type="InterPro" id="IPR001406">
    <property type="entry name" value="PsdUridine_synth_TruA"/>
</dbReference>
<dbReference type="Proteomes" id="UP001319080">
    <property type="component" value="Unassembled WGS sequence"/>
</dbReference>
<evidence type="ECO:0000256" key="3">
    <source>
        <dbReference type="ARBA" id="ARBA00023235"/>
    </source>
</evidence>
<feature type="binding site" evidence="4 6">
    <location>
        <position position="108"/>
    </location>
    <ligand>
        <name>substrate</name>
    </ligand>
</feature>
<accession>A0AAP2DZP9</accession>
<dbReference type="AlphaFoldDB" id="A0AAP2DZP9"/>
<evidence type="ECO:0000256" key="4">
    <source>
        <dbReference type="HAMAP-Rule" id="MF_00171"/>
    </source>
</evidence>
<proteinExistence type="inferred from homology"/>
<dbReference type="InterPro" id="IPR020097">
    <property type="entry name" value="PsdUridine_synth_TruA_a/b_dom"/>
</dbReference>
<comment type="function">
    <text evidence="4">Formation of pseudouridine at positions 38, 39 and 40 in the anticodon stem and loop of transfer RNAs.</text>
</comment>
<dbReference type="Gene3D" id="3.30.70.580">
    <property type="entry name" value="Pseudouridine synthase I, catalytic domain, N-terminal subdomain"/>
    <property type="match status" value="1"/>
</dbReference>
<evidence type="ECO:0000313" key="9">
    <source>
        <dbReference type="EMBL" id="MBT1708997.1"/>
    </source>
</evidence>
<comment type="subunit">
    <text evidence="4">Homodimer.</text>
</comment>
<organism evidence="9 10">
    <name type="scientific">Dawidia cretensis</name>
    <dbReference type="NCBI Taxonomy" id="2782350"/>
    <lineage>
        <taxon>Bacteria</taxon>
        <taxon>Pseudomonadati</taxon>
        <taxon>Bacteroidota</taxon>
        <taxon>Cytophagia</taxon>
        <taxon>Cytophagales</taxon>
        <taxon>Chryseotaleaceae</taxon>
        <taxon>Dawidia</taxon>
    </lineage>
</organism>
<comment type="similarity">
    <text evidence="1 4 7">Belongs to the tRNA pseudouridine synthase TruA family.</text>
</comment>
<reference evidence="9 10" key="1">
    <citation type="submission" date="2021-05" db="EMBL/GenBank/DDBJ databases">
        <title>A Polyphasic approach of four new species of the genus Ohtaekwangia: Ohtaekwangia histidinii sp. nov., Ohtaekwangia cretensis sp. nov., Ohtaekwangia indiensis sp. nov., Ohtaekwangia reichenbachii sp. nov. from diverse environment.</title>
        <authorList>
            <person name="Octaviana S."/>
        </authorList>
    </citation>
    <scope>NUCLEOTIDE SEQUENCE [LARGE SCALE GENOMIC DNA]</scope>
    <source>
        <strain evidence="9 10">PWU5</strain>
    </source>
</reference>
<dbReference type="RefSeq" id="WP_254084581.1">
    <property type="nucleotide sequence ID" value="NZ_JAHESE010000010.1"/>
</dbReference>
<evidence type="ECO:0000313" key="10">
    <source>
        <dbReference type="Proteomes" id="UP001319080"/>
    </source>
</evidence>
<dbReference type="Pfam" id="PF01416">
    <property type="entry name" value="PseudoU_synth_1"/>
    <property type="match status" value="1"/>
</dbReference>
<dbReference type="GO" id="GO:0031119">
    <property type="term" value="P:tRNA pseudouridine synthesis"/>
    <property type="evidence" value="ECO:0007669"/>
    <property type="project" value="UniProtKB-UniRule"/>
</dbReference>
<dbReference type="EMBL" id="JAHESE010000010">
    <property type="protein sequence ID" value="MBT1708997.1"/>
    <property type="molecule type" value="Genomic_DNA"/>
</dbReference>
<dbReference type="GO" id="GO:0160147">
    <property type="term" value="F:tRNA pseudouridine(38-40) synthase activity"/>
    <property type="evidence" value="ECO:0007669"/>
    <property type="project" value="UniProtKB-EC"/>
</dbReference>
<evidence type="ECO:0000256" key="6">
    <source>
        <dbReference type="PIRSR" id="PIRSR001430-2"/>
    </source>
</evidence>
<dbReference type="PANTHER" id="PTHR11142">
    <property type="entry name" value="PSEUDOURIDYLATE SYNTHASE"/>
    <property type="match status" value="1"/>
</dbReference>
<protein>
    <recommendedName>
        <fullName evidence="4">tRNA pseudouridine synthase A</fullName>
        <ecNumber evidence="4">5.4.99.12</ecNumber>
    </recommendedName>
    <alternativeName>
        <fullName evidence="4">tRNA pseudouridine(38-40) synthase</fullName>
    </alternativeName>
    <alternativeName>
        <fullName evidence="4">tRNA pseudouridylate synthase I</fullName>
    </alternativeName>
    <alternativeName>
        <fullName evidence="4">tRNA-uridine isomerase I</fullName>
    </alternativeName>
</protein>
<feature type="domain" description="Pseudouridine synthase I TruA alpha/beta" evidence="8">
    <location>
        <begin position="148"/>
        <end position="244"/>
    </location>
</feature>
<evidence type="ECO:0000259" key="8">
    <source>
        <dbReference type="Pfam" id="PF01416"/>
    </source>
</evidence>
<evidence type="ECO:0000256" key="1">
    <source>
        <dbReference type="ARBA" id="ARBA00009375"/>
    </source>
</evidence>
<comment type="caution">
    <text evidence="9">The sequence shown here is derived from an EMBL/GenBank/DDBJ whole genome shotgun (WGS) entry which is preliminary data.</text>
</comment>
<dbReference type="Gene3D" id="3.30.70.660">
    <property type="entry name" value="Pseudouridine synthase I, catalytic domain, C-terminal subdomain"/>
    <property type="match status" value="1"/>
</dbReference>
<keyword evidence="2 4" id="KW-0819">tRNA processing</keyword>
<dbReference type="HAMAP" id="MF_00171">
    <property type="entry name" value="TruA"/>
    <property type="match status" value="1"/>
</dbReference>
<sequence>MRYFFHIGYHGQAYSGWQKLPGIISIQEVLETTLSRVLKAPITINGCGRTDAQVHASQFFFHADLTVPEDVDLLFRLNKGLPSDIAIFDILPVEGTPHARLDAIQRSYDYFIHTYKDPFLHSGSALYLGKRLDLQLMKRAAALLTQYNDYRAFCVSPDKYRTTICTVSRAQLFTNEAGDRVRFHISANRFLGKMIRIIMHRLLQVGDGSMSLHEFEQYLIDRVPPKTIRPAYPQGLYLSRVVYPFLDLPRRTEFSTVFGPSESYWREVLL</sequence>